<organism evidence="1 2">
    <name type="scientific">Dactylosporangium maewongense</name>
    <dbReference type="NCBI Taxonomy" id="634393"/>
    <lineage>
        <taxon>Bacteria</taxon>
        <taxon>Bacillati</taxon>
        <taxon>Actinomycetota</taxon>
        <taxon>Actinomycetes</taxon>
        <taxon>Micromonosporales</taxon>
        <taxon>Micromonosporaceae</taxon>
        <taxon>Dactylosporangium</taxon>
    </lineage>
</organism>
<comment type="caution">
    <text evidence="1">The sequence shown here is derived from an EMBL/GenBank/DDBJ whole genome shotgun (WGS) entry which is preliminary data.</text>
</comment>
<evidence type="ECO:0000313" key="1">
    <source>
        <dbReference type="EMBL" id="GAA1559718.1"/>
    </source>
</evidence>
<keyword evidence="2" id="KW-1185">Reference proteome</keyword>
<protein>
    <submittedName>
        <fullName evidence="1">Uncharacterized protein</fullName>
    </submittedName>
</protein>
<dbReference type="EMBL" id="BAAAQD010000028">
    <property type="protein sequence ID" value="GAA1559718.1"/>
    <property type="molecule type" value="Genomic_DNA"/>
</dbReference>
<sequence length="125" mass="12920">MRSVRPARLNVNWLTPTANVWVGAFTAGGAALFEAAADADPEGAAPAAARAATASPLAASSPAFASADTDISGFADASVFAPQPANVTTSKRPARAPRIRMREKLRLCDFVRLYAGLKFGADAQS</sequence>
<accession>A0ABN2CNS7</accession>
<gene>
    <name evidence="1" type="ORF">GCM10009827_096010</name>
</gene>
<dbReference type="Proteomes" id="UP001501470">
    <property type="component" value="Unassembled WGS sequence"/>
</dbReference>
<evidence type="ECO:0000313" key="2">
    <source>
        <dbReference type="Proteomes" id="UP001501470"/>
    </source>
</evidence>
<proteinExistence type="predicted"/>
<reference evidence="1 2" key="1">
    <citation type="journal article" date="2019" name="Int. J. Syst. Evol. Microbiol.">
        <title>The Global Catalogue of Microorganisms (GCM) 10K type strain sequencing project: providing services to taxonomists for standard genome sequencing and annotation.</title>
        <authorList>
            <consortium name="The Broad Institute Genomics Platform"/>
            <consortium name="The Broad Institute Genome Sequencing Center for Infectious Disease"/>
            <person name="Wu L."/>
            <person name="Ma J."/>
        </authorList>
    </citation>
    <scope>NUCLEOTIDE SEQUENCE [LARGE SCALE GENOMIC DNA]</scope>
    <source>
        <strain evidence="1 2">JCM 15933</strain>
    </source>
</reference>
<name>A0ABN2CNS7_9ACTN</name>